<evidence type="ECO:0000313" key="5">
    <source>
        <dbReference type="EMBL" id="MFC5971858.1"/>
    </source>
</evidence>
<dbReference type="PANTHER" id="PTHR23026">
    <property type="entry name" value="NADPH NITROREDUCTASE"/>
    <property type="match status" value="1"/>
</dbReference>
<keyword evidence="2" id="KW-0288">FMN</keyword>
<evidence type="ECO:0000256" key="2">
    <source>
        <dbReference type="ARBA" id="ARBA00022643"/>
    </source>
</evidence>
<keyword evidence="3" id="KW-0560">Oxidoreductase</keyword>
<dbReference type="PANTHER" id="PTHR23026:SF90">
    <property type="entry name" value="IODOTYROSINE DEIODINASE 1"/>
    <property type="match status" value="1"/>
</dbReference>
<evidence type="ECO:0000259" key="4">
    <source>
        <dbReference type="Pfam" id="PF00881"/>
    </source>
</evidence>
<proteinExistence type="predicted"/>
<evidence type="ECO:0000256" key="3">
    <source>
        <dbReference type="ARBA" id="ARBA00023002"/>
    </source>
</evidence>
<evidence type="ECO:0000256" key="1">
    <source>
        <dbReference type="ARBA" id="ARBA00022630"/>
    </source>
</evidence>
<dbReference type="Gene3D" id="3.40.109.10">
    <property type="entry name" value="NADH Oxidase"/>
    <property type="match status" value="1"/>
</dbReference>
<name>A0ABD5RN60_9EURY</name>
<sequence>MDYYETIRRRRMVRSFRDDPLDEAVVERITTAGLQGPSAGFSQGFSFLVLESAADRERFWATNEHNAQPERVRRGPLVVVPFACKDVYLDRYAEPDKGQTDRDESFWPVPYWYIDTGMAALNVLHAAVVEGLGALFFGLPTEDWPALRDAFDVPDAYDPIGAIVVGHPTDERVESSADTRRRKDVDALVHGGTWGAPFR</sequence>
<comment type="caution">
    <text evidence="5">The sequence shown here is derived from an EMBL/GenBank/DDBJ whole genome shotgun (WGS) entry which is preliminary data.</text>
</comment>
<dbReference type="InterPro" id="IPR000415">
    <property type="entry name" value="Nitroreductase-like"/>
</dbReference>
<organism evidence="5 6">
    <name type="scientific">Halomarina salina</name>
    <dbReference type="NCBI Taxonomy" id="1872699"/>
    <lineage>
        <taxon>Archaea</taxon>
        <taxon>Methanobacteriati</taxon>
        <taxon>Methanobacteriota</taxon>
        <taxon>Stenosarchaea group</taxon>
        <taxon>Halobacteria</taxon>
        <taxon>Halobacteriales</taxon>
        <taxon>Natronomonadaceae</taxon>
        <taxon>Halomarina</taxon>
    </lineage>
</organism>
<dbReference type="AlphaFoldDB" id="A0ABD5RN60"/>
<keyword evidence="6" id="KW-1185">Reference proteome</keyword>
<accession>A0ABD5RN60</accession>
<dbReference type="Proteomes" id="UP001596099">
    <property type="component" value="Unassembled WGS sequence"/>
</dbReference>
<evidence type="ECO:0000313" key="6">
    <source>
        <dbReference type="Proteomes" id="UP001596099"/>
    </source>
</evidence>
<dbReference type="EMBL" id="JBHSQH010000001">
    <property type="protein sequence ID" value="MFC5971858.1"/>
    <property type="molecule type" value="Genomic_DNA"/>
</dbReference>
<protein>
    <submittedName>
        <fullName evidence="5">Nitroreductase family protein</fullName>
    </submittedName>
</protein>
<dbReference type="SUPFAM" id="SSF55469">
    <property type="entry name" value="FMN-dependent nitroreductase-like"/>
    <property type="match status" value="1"/>
</dbReference>
<feature type="domain" description="Nitroreductase" evidence="4">
    <location>
        <begin position="7"/>
        <end position="167"/>
    </location>
</feature>
<gene>
    <name evidence="5" type="ORF">ACFPYI_10990</name>
</gene>
<dbReference type="RefSeq" id="WP_247414738.1">
    <property type="nucleotide sequence ID" value="NZ_JALLGW010000001.1"/>
</dbReference>
<dbReference type="GO" id="GO:0016491">
    <property type="term" value="F:oxidoreductase activity"/>
    <property type="evidence" value="ECO:0007669"/>
    <property type="project" value="UniProtKB-KW"/>
</dbReference>
<dbReference type="InterPro" id="IPR050627">
    <property type="entry name" value="Nitroreductase/BluB"/>
</dbReference>
<reference evidence="5 6" key="1">
    <citation type="journal article" date="2019" name="Int. J. Syst. Evol. Microbiol.">
        <title>The Global Catalogue of Microorganisms (GCM) 10K type strain sequencing project: providing services to taxonomists for standard genome sequencing and annotation.</title>
        <authorList>
            <consortium name="The Broad Institute Genomics Platform"/>
            <consortium name="The Broad Institute Genome Sequencing Center for Infectious Disease"/>
            <person name="Wu L."/>
            <person name="Ma J."/>
        </authorList>
    </citation>
    <scope>NUCLEOTIDE SEQUENCE [LARGE SCALE GENOMIC DNA]</scope>
    <source>
        <strain evidence="5 6">CGMCC 1.12543</strain>
    </source>
</reference>
<dbReference type="CDD" id="cd02062">
    <property type="entry name" value="Nitro_FMN_reductase"/>
    <property type="match status" value="1"/>
</dbReference>
<keyword evidence="1" id="KW-0285">Flavoprotein</keyword>
<dbReference type="Pfam" id="PF00881">
    <property type="entry name" value="Nitroreductase"/>
    <property type="match status" value="1"/>
</dbReference>
<dbReference type="InterPro" id="IPR029479">
    <property type="entry name" value="Nitroreductase"/>
</dbReference>